<dbReference type="InterPro" id="IPR024467">
    <property type="entry name" value="Xre/MbcA/ParS-like_toxin-bd"/>
</dbReference>
<dbReference type="RefSeq" id="WP_344697230.1">
    <property type="nucleotide sequence ID" value="NZ_BAABBR010000001.1"/>
</dbReference>
<organism evidence="2 3">
    <name type="scientific">Sphingomonas rosea</name>
    <dbReference type="NCBI Taxonomy" id="335605"/>
    <lineage>
        <taxon>Bacteria</taxon>
        <taxon>Pseudomonadati</taxon>
        <taxon>Pseudomonadota</taxon>
        <taxon>Alphaproteobacteria</taxon>
        <taxon>Sphingomonadales</taxon>
        <taxon>Sphingomonadaceae</taxon>
        <taxon>Sphingomonas</taxon>
    </lineage>
</organism>
<name>A0ABP7UEG2_9SPHN</name>
<keyword evidence="3" id="KW-1185">Reference proteome</keyword>
<dbReference type="Pfam" id="PF09722">
    <property type="entry name" value="Xre_MbcA_ParS_C"/>
    <property type="match status" value="1"/>
</dbReference>
<comment type="caution">
    <text evidence="2">The sequence shown here is derived from an EMBL/GenBank/DDBJ whole genome shotgun (WGS) entry which is preliminary data.</text>
</comment>
<accession>A0ABP7UEG2</accession>
<sequence>MKNTKHDAANVLSMVQPRFGSAERARIWYEEELIPGFDKRTARQMIHEGRGAEVLDYLAAIDSGIYA</sequence>
<protein>
    <recommendedName>
        <fullName evidence="1">Antitoxin Xre/MbcA/ParS-like toxin-binding domain-containing protein</fullName>
    </recommendedName>
</protein>
<proteinExistence type="predicted"/>
<dbReference type="EMBL" id="BAABBR010000001">
    <property type="protein sequence ID" value="GAA4041389.1"/>
    <property type="molecule type" value="Genomic_DNA"/>
</dbReference>
<dbReference type="Proteomes" id="UP001424459">
    <property type="component" value="Unassembled WGS sequence"/>
</dbReference>
<evidence type="ECO:0000259" key="1">
    <source>
        <dbReference type="Pfam" id="PF09722"/>
    </source>
</evidence>
<evidence type="ECO:0000313" key="2">
    <source>
        <dbReference type="EMBL" id="GAA4041389.1"/>
    </source>
</evidence>
<reference evidence="3" key="1">
    <citation type="journal article" date="2019" name="Int. J. Syst. Evol. Microbiol.">
        <title>The Global Catalogue of Microorganisms (GCM) 10K type strain sequencing project: providing services to taxonomists for standard genome sequencing and annotation.</title>
        <authorList>
            <consortium name="The Broad Institute Genomics Platform"/>
            <consortium name="The Broad Institute Genome Sequencing Center for Infectious Disease"/>
            <person name="Wu L."/>
            <person name="Ma J."/>
        </authorList>
    </citation>
    <scope>NUCLEOTIDE SEQUENCE [LARGE SCALE GENOMIC DNA]</scope>
    <source>
        <strain evidence="3">JCM 17564</strain>
    </source>
</reference>
<gene>
    <name evidence="2" type="ORF">GCM10022281_23010</name>
</gene>
<feature type="domain" description="Antitoxin Xre/MbcA/ParS-like toxin-binding" evidence="1">
    <location>
        <begin position="18"/>
        <end position="64"/>
    </location>
</feature>
<evidence type="ECO:0000313" key="3">
    <source>
        <dbReference type="Proteomes" id="UP001424459"/>
    </source>
</evidence>